<dbReference type="SUPFAM" id="SSF50891">
    <property type="entry name" value="Cyclophilin-like"/>
    <property type="match status" value="1"/>
</dbReference>
<keyword evidence="5" id="KW-0677">Repeat</keyword>
<dbReference type="Gene3D" id="2.40.100.10">
    <property type="entry name" value="Cyclophilin-like"/>
    <property type="match status" value="1"/>
</dbReference>
<comment type="caution">
    <text evidence="10">The sequence shown here is derived from an EMBL/GenBank/DDBJ whole genome shotgun (WGS) entry which is preliminary data.</text>
</comment>
<keyword evidence="7 8" id="KW-0413">Isomerase</keyword>
<dbReference type="AlphaFoldDB" id="A0A7Y2E6I4"/>
<dbReference type="FunFam" id="2.40.100.10:FF:000003">
    <property type="entry name" value="Peptidylprolyl isomerase domain and WD repeat-containing 1"/>
    <property type="match status" value="1"/>
</dbReference>
<comment type="function">
    <text evidence="2 8">PPIases accelerate the folding of proteins. It catalyzes the cis-trans isomerization of proline imidic peptide bonds in oligopeptides.</text>
</comment>
<evidence type="ECO:0000256" key="3">
    <source>
        <dbReference type="ARBA" id="ARBA00007365"/>
    </source>
</evidence>
<dbReference type="InterPro" id="IPR024936">
    <property type="entry name" value="Cyclophilin-type_PPIase"/>
</dbReference>
<dbReference type="InterPro" id="IPR002130">
    <property type="entry name" value="Cyclophilin-type_PPIase_dom"/>
</dbReference>
<comment type="catalytic activity">
    <reaction evidence="1 8">
        <text>[protein]-peptidylproline (omega=180) = [protein]-peptidylproline (omega=0)</text>
        <dbReference type="Rhea" id="RHEA:16237"/>
        <dbReference type="Rhea" id="RHEA-COMP:10747"/>
        <dbReference type="Rhea" id="RHEA-COMP:10748"/>
        <dbReference type="ChEBI" id="CHEBI:83833"/>
        <dbReference type="ChEBI" id="CHEBI:83834"/>
        <dbReference type="EC" id="5.2.1.8"/>
    </reaction>
</comment>
<reference evidence="10 11" key="1">
    <citation type="submission" date="2020-03" db="EMBL/GenBank/DDBJ databases">
        <title>Metabolic flexibility allows generalist bacteria to become dominant in a frequently disturbed ecosystem.</title>
        <authorList>
            <person name="Chen Y.-J."/>
            <person name="Leung P.M."/>
            <person name="Bay S.K."/>
            <person name="Hugenholtz P."/>
            <person name="Kessler A.J."/>
            <person name="Shelley G."/>
            <person name="Waite D.W."/>
            <person name="Cook P.L."/>
            <person name="Greening C."/>
        </authorList>
    </citation>
    <scope>NUCLEOTIDE SEQUENCE [LARGE SCALE GENOMIC DNA]</scope>
    <source>
        <strain evidence="10">SS_bin_28</strain>
    </source>
</reference>
<name>A0A7Y2E6I4_UNCEI</name>
<evidence type="ECO:0000256" key="6">
    <source>
        <dbReference type="ARBA" id="ARBA00023110"/>
    </source>
</evidence>
<dbReference type="PANTHER" id="PTHR45625">
    <property type="entry name" value="PEPTIDYL-PROLYL CIS-TRANS ISOMERASE-RELATED"/>
    <property type="match status" value="1"/>
</dbReference>
<sequence>MDGDPGPETEVAVIKTNKGDVKIRFYPKVAPKTVANFKGLAAKDYYDGVTFHRVIKQFMIQGGDPTGTGRGGSSLWGGKFEDETDPSLTFSRPGLLAMANAGPNTNSSQFFITQVPTPHLNGKHTIFGEVMEGMDVVNAICAVPVGAGSKPTSPVVIQDVVIQ</sequence>
<evidence type="ECO:0000256" key="7">
    <source>
        <dbReference type="ARBA" id="ARBA00023235"/>
    </source>
</evidence>
<dbReference type="InterPro" id="IPR044666">
    <property type="entry name" value="Cyclophilin_A-like"/>
</dbReference>
<evidence type="ECO:0000256" key="2">
    <source>
        <dbReference type="ARBA" id="ARBA00002388"/>
    </source>
</evidence>
<dbReference type="EMBL" id="JABDJR010000080">
    <property type="protein sequence ID" value="NNF05575.1"/>
    <property type="molecule type" value="Genomic_DNA"/>
</dbReference>
<evidence type="ECO:0000256" key="1">
    <source>
        <dbReference type="ARBA" id="ARBA00000971"/>
    </source>
</evidence>
<dbReference type="PROSITE" id="PS50072">
    <property type="entry name" value="CSA_PPIASE_2"/>
    <property type="match status" value="1"/>
</dbReference>
<organism evidence="10 11">
    <name type="scientific">Eiseniibacteriota bacterium</name>
    <dbReference type="NCBI Taxonomy" id="2212470"/>
    <lineage>
        <taxon>Bacteria</taxon>
        <taxon>Candidatus Eiseniibacteriota</taxon>
    </lineage>
</organism>
<dbReference type="InterPro" id="IPR029000">
    <property type="entry name" value="Cyclophilin-like_dom_sf"/>
</dbReference>
<dbReference type="PANTHER" id="PTHR45625:SF4">
    <property type="entry name" value="PEPTIDYLPROLYL ISOMERASE DOMAIN AND WD REPEAT-CONTAINING PROTEIN 1"/>
    <property type="match status" value="1"/>
</dbReference>
<gene>
    <name evidence="10" type="ORF">HKN21_02330</name>
</gene>
<dbReference type="GO" id="GO:0003755">
    <property type="term" value="F:peptidyl-prolyl cis-trans isomerase activity"/>
    <property type="evidence" value="ECO:0007669"/>
    <property type="project" value="UniProtKB-UniRule"/>
</dbReference>
<accession>A0A7Y2E6I4</accession>
<dbReference type="InterPro" id="IPR020892">
    <property type="entry name" value="Cyclophilin-type_PPIase_CS"/>
</dbReference>
<keyword evidence="4" id="KW-0853">WD repeat</keyword>
<feature type="domain" description="PPIase cyclophilin-type" evidence="9">
    <location>
        <begin position="8"/>
        <end position="162"/>
    </location>
</feature>
<dbReference type="EC" id="5.2.1.8" evidence="8"/>
<evidence type="ECO:0000259" key="9">
    <source>
        <dbReference type="PROSITE" id="PS50072"/>
    </source>
</evidence>
<dbReference type="PIRSF" id="PIRSF001467">
    <property type="entry name" value="Peptidylpro_ismrse"/>
    <property type="match status" value="1"/>
</dbReference>
<protein>
    <recommendedName>
        <fullName evidence="8">Peptidyl-prolyl cis-trans isomerase</fullName>
        <shortName evidence="8">PPIase</shortName>
        <ecNumber evidence="8">5.2.1.8</ecNumber>
    </recommendedName>
</protein>
<dbReference type="Proteomes" id="UP000547674">
    <property type="component" value="Unassembled WGS sequence"/>
</dbReference>
<evidence type="ECO:0000256" key="5">
    <source>
        <dbReference type="ARBA" id="ARBA00022737"/>
    </source>
</evidence>
<dbReference type="PROSITE" id="PS00170">
    <property type="entry name" value="CSA_PPIASE_1"/>
    <property type="match status" value="1"/>
</dbReference>
<comment type="similarity">
    <text evidence="3 8">Belongs to the cyclophilin-type PPIase family.</text>
</comment>
<evidence type="ECO:0000256" key="4">
    <source>
        <dbReference type="ARBA" id="ARBA00022574"/>
    </source>
</evidence>
<dbReference type="GO" id="GO:0006457">
    <property type="term" value="P:protein folding"/>
    <property type="evidence" value="ECO:0007669"/>
    <property type="project" value="InterPro"/>
</dbReference>
<proteinExistence type="inferred from homology"/>
<dbReference type="PRINTS" id="PR00153">
    <property type="entry name" value="CSAPPISMRASE"/>
</dbReference>
<dbReference type="Pfam" id="PF00160">
    <property type="entry name" value="Pro_isomerase"/>
    <property type="match status" value="1"/>
</dbReference>
<evidence type="ECO:0000313" key="11">
    <source>
        <dbReference type="Proteomes" id="UP000547674"/>
    </source>
</evidence>
<evidence type="ECO:0000313" key="10">
    <source>
        <dbReference type="EMBL" id="NNF05575.1"/>
    </source>
</evidence>
<evidence type="ECO:0000256" key="8">
    <source>
        <dbReference type="RuleBase" id="RU363019"/>
    </source>
</evidence>
<keyword evidence="6 8" id="KW-0697">Rotamase</keyword>